<dbReference type="InterPro" id="IPR001296">
    <property type="entry name" value="Glyco_trans_1"/>
</dbReference>
<dbReference type="Pfam" id="PF00534">
    <property type="entry name" value="Glycos_transf_1"/>
    <property type="match status" value="1"/>
</dbReference>
<dbReference type="GO" id="GO:0016757">
    <property type="term" value="F:glycosyltransferase activity"/>
    <property type="evidence" value="ECO:0007669"/>
    <property type="project" value="InterPro"/>
</dbReference>
<proteinExistence type="predicted"/>
<feature type="domain" description="Glycosyl transferase family 1" evidence="1">
    <location>
        <begin position="89"/>
        <end position="242"/>
    </location>
</feature>
<feature type="non-terminal residue" evidence="2">
    <location>
        <position position="1"/>
    </location>
</feature>
<reference evidence="2" key="1">
    <citation type="journal article" date="2014" name="Front. Microbiol.">
        <title>High frequency of phylogenetically diverse reductive dehalogenase-homologous genes in deep subseafloor sedimentary metagenomes.</title>
        <authorList>
            <person name="Kawai M."/>
            <person name="Futagami T."/>
            <person name="Toyoda A."/>
            <person name="Takaki Y."/>
            <person name="Nishi S."/>
            <person name="Hori S."/>
            <person name="Arai W."/>
            <person name="Tsubouchi T."/>
            <person name="Morono Y."/>
            <person name="Uchiyama I."/>
            <person name="Ito T."/>
            <person name="Fujiyama A."/>
            <person name="Inagaki F."/>
            <person name="Takami H."/>
        </authorList>
    </citation>
    <scope>NUCLEOTIDE SEQUENCE</scope>
    <source>
        <strain evidence="2">Expedition CK06-06</strain>
    </source>
</reference>
<dbReference type="CDD" id="cd03801">
    <property type="entry name" value="GT4_PimA-like"/>
    <property type="match status" value="1"/>
</dbReference>
<dbReference type="PANTHER" id="PTHR12526:SF638">
    <property type="entry name" value="SPORE COAT PROTEIN SA"/>
    <property type="match status" value="1"/>
</dbReference>
<dbReference type="EMBL" id="BART01025137">
    <property type="protein sequence ID" value="GAG97187.1"/>
    <property type="molecule type" value="Genomic_DNA"/>
</dbReference>
<dbReference type="SUPFAM" id="SSF53756">
    <property type="entry name" value="UDP-Glycosyltransferase/glycogen phosphorylase"/>
    <property type="match status" value="1"/>
</dbReference>
<protein>
    <recommendedName>
        <fullName evidence="1">Glycosyl transferase family 1 domain-containing protein</fullName>
    </recommendedName>
</protein>
<sequence length="279" mass="32389">GIFGLIAKQVKNKPMISVIHGSDLNYLPEKSSMFHWLAKKIINNSDLVVVLSLEHQQKLIIEYHVEPKKIFLALPGPKISYEEIARYKKIIKQTSNFKDRYLILFIGRHFIKRGEDFIRSFKYLNDQKYQGIMIVDDAQERKRLRKIQHDSKINDIIILPGVKNNILLLIISIADVLVIPSLSEGISTTGLEALICGRPIIATPVGEIRKYLIPGQNGFFVEQKKPAQIAQAVEKLFSNYQQIQNNVFQQQEKIYDTYNFDQFLIRLNRRKKRLKLINN</sequence>
<organism evidence="2">
    <name type="scientific">marine sediment metagenome</name>
    <dbReference type="NCBI Taxonomy" id="412755"/>
    <lineage>
        <taxon>unclassified sequences</taxon>
        <taxon>metagenomes</taxon>
        <taxon>ecological metagenomes</taxon>
    </lineage>
</organism>
<gene>
    <name evidence="2" type="ORF">S01H4_45190</name>
</gene>
<dbReference type="Gene3D" id="3.40.50.2000">
    <property type="entry name" value="Glycogen Phosphorylase B"/>
    <property type="match status" value="2"/>
</dbReference>
<evidence type="ECO:0000313" key="2">
    <source>
        <dbReference type="EMBL" id="GAG97187.1"/>
    </source>
</evidence>
<evidence type="ECO:0000259" key="1">
    <source>
        <dbReference type="Pfam" id="PF00534"/>
    </source>
</evidence>
<dbReference type="PANTHER" id="PTHR12526">
    <property type="entry name" value="GLYCOSYLTRANSFERASE"/>
    <property type="match status" value="1"/>
</dbReference>
<dbReference type="AlphaFoldDB" id="X1CW52"/>
<accession>X1CW52</accession>
<name>X1CW52_9ZZZZ</name>
<comment type="caution">
    <text evidence="2">The sequence shown here is derived from an EMBL/GenBank/DDBJ whole genome shotgun (WGS) entry which is preliminary data.</text>
</comment>